<name>A0A6G6XIR0_9CAUD</name>
<dbReference type="Gene3D" id="3.40.50.300">
    <property type="entry name" value="P-loop containing nucleotide triphosphate hydrolases"/>
    <property type="match status" value="1"/>
</dbReference>
<proteinExistence type="predicted"/>
<dbReference type="EMBL" id="MN908684">
    <property type="protein sequence ID" value="QIG57673.1"/>
    <property type="molecule type" value="Genomic_DNA"/>
</dbReference>
<dbReference type="KEGG" id="vg:77925177"/>
<evidence type="ECO:0000313" key="2">
    <source>
        <dbReference type="Proteomes" id="UP000501785"/>
    </source>
</evidence>
<protein>
    <submittedName>
        <fullName evidence="1">Terminase</fullName>
    </submittedName>
</protein>
<accession>A0A6G6XIR0</accession>
<dbReference type="GeneID" id="77925177"/>
<dbReference type="InterPro" id="IPR027417">
    <property type="entry name" value="P-loop_NTPase"/>
</dbReference>
<organism evidence="1 2">
    <name type="scientific">Arthrobacter phage Shoya</name>
    <dbReference type="NCBI Taxonomy" id="2704035"/>
    <lineage>
        <taxon>Viruses</taxon>
        <taxon>Duplodnaviria</taxon>
        <taxon>Heunggongvirae</taxon>
        <taxon>Uroviricota</taxon>
        <taxon>Caudoviricetes</taxon>
        <taxon>Shoyavirus</taxon>
        <taxon>Shoyavirus shoya</taxon>
    </lineage>
</organism>
<dbReference type="Proteomes" id="UP000501785">
    <property type="component" value="Segment"/>
</dbReference>
<evidence type="ECO:0000313" key="1">
    <source>
        <dbReference type="EMBL" id="QIG57673.1"/>
    </source>
</evidence>
<gene>
    <name evidence="1" type="primary">2</name>
    <name evidence="1" type="ORF">SEA_SHOYA_2</name>
</gene>
<reference evidence="1 2" key="1">
    <citation type="submission" date="2020-01" db="EMBL/GenBank/DDBJ databases">
        <authorList>
            <person name="Burbank J.R."/>
            <person name="Falkowski A.F."/>
            <person name="Granberg A.K."/>
            <person name="Hofbauer A.R."/>
            <person name="Heubel C."/>
            <person name="Larson S.M."/>
            <person name="Streitz R.J."/>
            <person name="Zoubek K.J."/>
            <person name="Bonilla J.A."/>
            <person name="Klyczek K."/>
            <person name="Garlena R.A."/>
            <person name="Russell D.A."/>
            <person name="Pope W.H."/>
            <person name="Jacobs-Sera D."/>
            <person name="Hatfull G.F."/>
        </authorList>
    </citation>
    <scope>NUCLEOTIDE SEQUENCE [LARGE SCALE GENOMIC DNA]</scope>
</reference>
<keyword evidence="2" id="KW-1185">Reference proteome</keyword>
<dbReference type="RefSeq" id="YP_010649622.1">
    <property type="nucleotide sequence ID" value="NC_070771.1"/>
</dbReference>
<sequence>MKNGVLAEAKHLVLPEGIKTSGFPAVEATCRRIGIEFDQWQRDLNRCILAKDSSGLYAADTVAMSIPRQVGKTFDVGALVFADSIINPGTTTVWTAHRFKVSRETFNELRTWAKSPLLSPHIDYDDITTGAGNEMIPFRNGSRIVFAARERGAIRGFTKVRRLILDEAQILTEAAMSDLAPTMNQAENPQIIMMGTPPKPGDPGEVFTALRKAALDGESEGALYAEFSASPGAPVNVNEPGFWEAMAEANPSFPVRTTKRAIKRLRKLLTDDDYRREAQGIWDSDGRVSLFEPGAWEDARKDSRPDGLAVNALALAVSIDLAHSAIVAGSEDADGGVWVKPLHHGPGTKGVVERCVELQAMFDVDVVIDGRGPGAVLIPHLEKAGVRLHIASTGDVLDAFANLETKVRDRQFFHVAAPELDAAAAGAVKRAVGDRNALGRKKSEADISPLEAASLAAWRAGVQPVVSVSAYEERGLIVI</sequence>